<accession>A0A926I3V9</accession>
<dbReference type="SUPFAM" id="SSF56784">
    <property type="entry name" value="HAD-like"/>
    <property type="match status" value="1"/>
</dbReference>
<evidence type="ECO:0000313" key="2">
    <source>
        <dbReference type="Proteomes" id="UP000653127"/>
    </source>
</evidence>
<keyword evidence="1" id="KW-0378">Hydrolase</keyword>
<name>A0A926I3V9_9FIRM</name>
<dbReference type="PANTHER" id="PTHR43434">
    <property type="entry name" value="PHOSPHOGLYCOLATE PHOSPHATASE"/>
    <property type="match status" value="1"/>
</dbReference>
<dbReference type="SFLD" id="SFLDS00003">
    <property type="entry name" value="Haloacid_Dehalogenase"/>
    <property type="match status" value="1"/>
</dbReference>
<dbReference type="AlphaFoldDB" id="A0A926I3V9"/>
<dbReference type="InterPro" id="IPR023214">
    <property type="entry name" value="HAD_sf"/>
</dbReference>
<dbReference type="PANTHER" id="PTHR43434:SF20">
    <property type="entry name" value="5'-NUCLEOTIDASE"/>
    <property type="match status" value="1"/>
</dbReference>
<dbReference type="RefSeq" id="WP_249281708.1">
    <property type="nucleotide sequence ID" value="NZ_JACRST010000001.1"/>
</dbReference>
<organism evidence="1 2">
    <name type="scientific">Ligaoa zhengdingensis</name>
    <dbReference type="NCBI Taxonomy" id="2763658"/>
    <lineage>
        <taxon>Bacteria</taxon>
        <taxon>Bacillati</taxon>
        <taxon>Bacillota</taxon>
        <taxon>Clostridia</taxon>
        <taxon>Eubacteriales</taxon>
        <taxon>Oscillospiraceae</taxon>
        <taxon>Ligaoa</taxon>
    </lineage>
</organism>
<keyword evidence="2" id="KW-1185">Reference proteome</keyword>
<dbReference type="InterPro" id="IPR036412">
    <property type="entry name" value="HAD-like_sf"/>
</dbReference>
<dbReference type="SFLD" id="SFLDG01135">
    <property type="entry name" value="C1.5.6:_HAD__Beta-PGM__Phospha"/>
    <property type="match status" value="1"/>
</dbReference>
<dbReference type="Proteomes" id="UP000653127">
    <property type="component" value="Unassembled WGS sequence"/>
</dbReference>
<dbReference type="Pfam" id="PF13419">
    <property type="entry name" value="HAD_2"/>
    <property type="match status" value="1"/>
</dbReference>
<dbReference type="Gene3D" id="3.40.50.1000">
    <property type="entry name" value="HAD superfamily/HAD-like"/>
    <property type="match status" value="1"/>
</dbReference>
<evidence type="ECO:0000313" key="1">
    <source>
        <dbReference type="EMBL" id="MBC8545556.1"/>
    </source>
</evidence>
<dbReference type="Gene3D" id="1.10.150.240">
    <property type="entry name" value="Putative phosphatase, domain 2"/>
    <property type="match status" value="1"/>
</dbReference>
<dbReference type="InterPro" id="IPR041492">
    <property type="entry name" value="HAD_2"/>
</dbReference>
<protein>
    <submittedName>
        <fullName evidence="1">HAD hydrolase-like protein</fullName>
    </submittedName>
</protein>
<proteinExistence type="predicted"/>
<dbReference type="GO" id="GO:0005829">
    <property type="term" value="C:cytosol"/>
    <property type="evidence" value="ECO:0007669"/>
    <property type="project" value="TreeGrafter"/>
</dbReference>
<dbReference type="InterPro" id="IPR050155">
    <property type="entry name" value="HAD-like_hydrolase_sf"/>
</dbReference>
<dbReference type="SFLD" id="SFLDG01129">
    <property type="entry name" value="C1.5:_HAD__Beta-PGM__Phosphata"/>
    <property type="match status" value="1"/>
</dbReference>
<reference evidence="1" key="1">
    <citation type="submission" date="2020-08" db="EMBL/GenBank/DDBJ databases">
        <title>Genome public.</title>
        <authorList>
            <person name="Liu C."/>
            <person name="Sun Q."/>
        </authorList>
    </citation>
    <scope>NUCLEOTIDE SEQUENCE</scope>
    <source>
        <strain evidence="1">NSJ-31</strain>
    </source>
</reference>
<dbReference type="GO" id="GO:0016787">
    <property type="term" value="F:hydrolase activity"/>
    <property type="evidence" value="ECO:0007669"/>
    <property type="project" value="UniProtKB-KW"/>
</dbReference>
<sequence length="218" mass="24765">MWNEKTTILFDFDGTIVDTSEGITKGAAFALEQYGIQVDDRATLRRFIGPPLKHAFREFYGFDEQKADEAAAWFRRYYRETGVRECRPYDGVERLLRHLKERGKRVLLATSKPQLFTEQILERFDLMRYFDFISGSCLDGTRTEKPEVIAYALEHTGIQIGSSVMVGDRKFDIEGAHQFGLPCIGVLYGFGDRAEFERAGADAIAATPAELEGMLLKL</sequence>
<dbReference type="InterPro" id="IPR023198">
    <property type="entry name" value="PGP-like_dom2"/>
</dbReference>
<comment type="caution">
    <text evidence="1">The sequence shown here is derived from an EMBL/GenBank/DDBJ whole genome shotgun (WGS) entry which is preliminary data.</text>
</comment>
<gene>
    <name evidence="1" type="ORF">H8711_01210</name>
</gene>
<dbReference type="EMBL" id="JACRST010000001">
    <property type="protein sequence ID" value="MBC8545556.1"/>
    <property type="molecule type" value="Genomic_DNA"/>
</dbReference>
<dbReference type="FunFam" id="3.40.50.1000:FF:000022">
    <property type="entry name" value="Phosphoglycolate phosphatase"/>
    <property type="match status" value="1"/>
</dbReference>
<dbReference type="GO" id="GO:0004713">
    <property type="term" value="F:protein tyrosine kinase activity"/>
    <property type="evidence" value="ECO:0007669"/>
    <property type="project" value="TreeGrafter"/>
</dbReference>